<organism evidence="1 2">
    <name type="scientific">Colwellia psychrerythraea</name>
    <name type="common">Vibrio psychroerythus</name>
    <dbReference type="NCBI Taxonomy" id="28229"/>
    <lineage>
        <taxon>Bacteria</taxon>
        <taxon>Pseudomonadati</taxon>
        <taxon>Pseudomonadota</taxon>
        <taxon>Gammaproteobacteria</taxon>
        <taxon>Alteromonadales</taxon>
        <taxon>Colwelliaceae</taxon>
        <taxon>Colwellia</taxon>
    </lineage>
</organism>
<gene>
    <name evidence="1" type="ORF">A9Q75_14400</name>
</gene>
<dbReference type="InterPro" id="IPR021316">
    <property type="entry name" value="DUF2913"/>
</dbReference>
<protein>
    <recommendedName>
        <fullName evidence="3">DUF2913 family protein</fullName>
    </recommendedName>
</protein>
<reference evidence="2" key="1">
    <citation type="journal article" date="2017" name="Proc. Natl. Acad. Sci. U.S.A.">
        <title>Simulation of Deepwater Horizon oil plume reveals substrate specialization within a complex community of hydrocarbon degraders.</title>
        <authorList>
            <person name="Hu P."/>
            <person name="Dubinsky E.A."/>
            <person name="Probst A.J."/>
            <person name="Wang J."/>
            <person name="Sieber C.M.K."/>
            <person name="Tom L.M."/>
            <person name="Gardinali P."/>
            <person name="Banfield J.F."/>
            <person name="Atlas R.M."/>
            <person name="Andersen G.L."/>
        </authorList>
    </citation>
    <scope>NUCLEOTIDE SEQUENCE [LARGE SCALE GENOMIC DNA]</scope>
</reference>
<dbReference type="EMBL" id="MAAF01000083">
    <property type="protein sequence ID" value="OUR78247.1"/>
    <property type="molecule type" value="Genomic_DNA"/>
</dbReference>
<proteinExistence type="predicted"/>
<evidence type="ECO:0008006" key="3">
    <source>
        <dbReference type="Google" id="ProtNLM"/>
    </source>
</evidence>
<accession>A0A1Y5EC02</accession>
<dbReference type="Pfam" id="PF11140">
    <property type="entry name" value="DUF2913"/>
    <property type="match status" value="1"/>
</dbReference>
<sequence>MSKEDNIYQADLINMILGGLIALKSEQQVGCVSRSPGSETLFLGKWLKRAKKQRHYPKSISESIDNFLMLYSKKGRNSDLTSSFYQIYNEYQTLKINAEDFQKSPKQRFDAAMDVLREKNWSISLPLTHDDTEDGTYKSNKEKELFVMKKDWGDVFDDQNELTKPLSITVVSTPQEAVDSFYLHGFILAKDASRRSPKGCYHHYKLFPGNKYDGTAAIPSKYKD</sequence>
<comment type="caution">
    <text evidence="1">The sequence shown here is derived from an EMBL/GenBank/DDBJ whole genome shotgun (WGS) entry which is preliminary data.</text>
</comment>
<evidence type="ECO:0000313" key="1">
    <source>
        <dbReference type="EMBL" id="OUR78247.1"/>
    </source>
</evidence>
<name>A0A1Y5EC02_COLPS</name>
<dbReference type="AlphaFoldDB" id="A0A1Y5EC02"/>
<dbReference type="Proteomes" id="UP000243053">
    <property type="component" value="Unassembled WGS sequence"/>
</dbReference>
<evidence type="ECO:0000313" key="2">
    <source>
        <dbReference type="Proteomes" id="UP000243053"/>
    </source>
</evidence>